<dbReference type="InterPro" id="IPR001254">
    <property type="entry name" value="Trypsin_dom"/>
</dbReference>
<dbReference type="SMART" id="SM00020">
    <property type="entry name" value="Tryp_SPc"/>
    <property type="match status" value="1"/>
</dbReference>
<evidence type="ECO:0000313" key="11">
    <source>
        <dbReference type="EMBL" id="CAI9158745.1"/>
    </source>
</evidence>
<dbReference type="Pfam" id="PF01625">
    <property type="entry name" value="PMSR"/>
    <property type="match status" value="1"/>
</dbReference>
<dbReference type="PRINTS" id="PR00722">
    <property type="entry name" value="CHYMOTRYPSIN"/>
</dbReference>
<dbReference type="EC" id="1.8.4.11" evidence="2"/>
<dbReference type="Gene3D" id="3.30.1060.10">
    <property type="entry name" value="Peptide methionine sulphoxide reductase MsrA"/>
    <property type="match status" value="1"/>
</dbReference>
<feature type="domain" description="Peptidase S1" evidence="10">
    <location>
        <begin position="111"/>
        <end position="347"/>
    </location>
</feature>
<dbReference type="InterPro" id="IPR009003">
    <property type="entry name" value="Peptidase_S1_PA"/>
</dbReference>
<keyword evidence="4" id="KW-0378">Hydrolase</keyword>
<evidence type="ECO:0000259" key="10">
    <source>
        <dbReference type="PROSITE" id="PS50240"/>
    </source>
</evidence>
<gene>
    <name evidence="11" type="ORF">MRATA1EN1_LOCUS7707</name>
</gene>
<keyword evidence="5" id="KW-0720">Serine protease</keyword>
<proteinExistence type="inferred from homology"/>
<dbReference type="Pfam" id="PF00089">
    <property type="entry name" value="Trypsin"/>
    <property type="match status" value="1"/>
</dbReference>
<reference evidence="11" key="1">
    <citation type="submission" date="2023-04" db="EMBL/GenBank/DDBJ databases">
        <authorList>
            <consortium name="ELIXIR-Norway"/>
        </authorList>
    </citation>
    <scope>NUCLEOTIDE SEQUENCE [LARGE SCALE GENOMIC DNA]</scope>
</reference>
<evidence type="ECO:0000256" key="4">
    <source>
        <dbReference type="ARBA" id="ARBA00022801"/>
    </source>
</evidence>
<dbReference type="PANTHER" id="PTHR24252:SF7">
    <property type="entry name" value="HYALIN"/>
    <property type="match status" value="1"/>
</dbReference>
<evidence type="ECO:0000256" key="2">
    <source>
        <dbReference type="ARBA" id="ARBA00012502"/>
    </source>
</evidence>
<dbReference type="PANTHER" id="PTHR24252">
    <property type="entry name" value="ACROSIN-RELATED"/>
    <property type="match status" value="1"/>
</dbReference>
<keyword evidence="12" id="KW-1185">Reference proteome</keyword>
<dbReference type="PROSITE" id="PS50240">
    <property type="entry name" value="TRYPSIN_DOM"/>
    <property type="match status" value="1"/>
</dbReference>
<dbReference type="SUPFAM" id="SSF50494">
    <property type="entry name" value="Trypsin-like serine proteases"/>
    <property type="match status" value="1"/>
</dbReference>
<evidence type="ECO:0000256" key="3">
    <source>
        <dbReference type="ARBA" id="ARBA00022670"/>
    </source>
</evidence>
<dbReference type="InterPro" id="IPR018114">
    <property type="entry name" value="TRYPSIN_HIS"/>
</dbReference>
<dbReference type="SUPFAM" id="SSF55068">
    <property type="entry name" value="Peptide methionine sulfoxide reductase"/>
    <property type="match status" value="1"/>
</dbReference>
<dbReference type="InterPro" id="IPR036509">
    <property type="entry name" value="Met_Sox_Rdtase_MsrA_sf"/>
</dbReference>
<protein>
    <recommendedName>
        <fullName evidence="2">peptide-methionine (S)-S-oxide reductase</fullName>
        <ecNumber evidence="2">1.8.4.11</ecNumber>
    </recommendedName>
    <alternativeName>
        <fullName evidence="8">Peptide-methionine (S)-S-oxide reductase</fullName>
    </alternativeName>
</protein>
<organism evidence="11 12">
    <name type="scientific">Rangifer tarandus platyrhynchus</name>
    <name type="common">Svalbard reindeer</name>
    <dbReference type="NCBI Taxonomy" id="3082113"/>
    <lineage>
        <taxon>Eukaryota</taxon>
        <taxon>Metazoa</taxon>
        <taxon>Chordata</taxon>
        <taxon>Craniata</taxon>
        <taxon>Vertebrata</taxon>
        <taxon>Euteleostomi</taxon>
        <taxon>Mammalia</taxon>
        <taxon>Eutheria</taxon>
        <taxon>Laurasiatheria</taxon>
        <taxon>Artiodactyla</taxon>
        <taxon>Ruminantia</taxon>
        <taxon>Pecora</taxon>
        <taxon>Cervidae</taxon>
        <taxon>Odocoileinae</taxon>
        <taxon>Rangifer</taxon>
    </lineage>
</organism>
<dbReference type="InterPro" id="IPR043504">
    <property type="entry name" value="Peptidase_S1_PA_chymotrypsin"/>
</dbReference>
<name>A0ABN8YAZ2_RANTA</name>
<evidence type="ECO:0000256" key="8">
    <source>
        <dbReference type="ARBA" id="ARBA00030643"/>
    </source>
</evidence>
<dbReference type="CDD" id="cd00190">
    <property type="entry name" value="Tryp_SPc"/>
    <property type="match status" value="1"/>
</dbReference>
<keyword evidence="7" id="KW-1015">Disulfide bond</keyword>
<accession>A0ABN8YAZ2</accession>
<keyword evidence="6" id="KW-0560">Oxidoreductase</keyword>
<evidence type="ECO:0000256" key="6">
    <source>
        <dbReference type="ARBA" id="ARBA00023002"/>
    </source>
</evidence>
<evidence type="ECO:0000256" key="9">
    <source>
        <dbReference type="SAM" id="MobiDB-lite"/>
    </source>
</evidence>
<evidence type="ECO:0000256" key="5">
    <source>
        <dbReference type="ARBA" id="ARBA00022825"/>
    </source>
</evidence>
<dbReference type="InterPro" id="IPR002569">
    <property type="entry name" value="Met_Sox_Rdtase_MsrA_dom"/>
</dbReference>
<evidence type="ECO:0000313" key="12">
    <source>
        <dbReference type="Proteomes" id="UP001176941"/>
    </source>
</evidence>
<evidence type="ECO:0000256" key="1">
    <source>
        <dbReference type="ARBA" id="ARBA00005591"/>
    </source>
</evidence>
<dbReference type="Gene3D" id="2.40.10.10">
    <property type="entry name" value="Trypsin-like serine proteases"/>
    <property type="match status" value="2"/>
</dbReference>
<feature type="region of interest" description="Disordered" evidence="9">
    <location>
        <begin position="517"/>
        <end position="540"/>
    </location>
</feature>
<keyword evidence="3" id="KW-0645">Protease</keyword>
<evidence type="ECO:0000256" key="7">
    <source>
        <dbReference type="ARBA" id="ARBA00023157"/>
    </source>
</evidence>
<dbReference type="EMBL" id="OX459954">
    <property type="protein sequence ID" value="CAI9158745.1"/>
    <property type="molecule type" value="Genomic_DNA"/>
</dbReference>
<dbReference type="InterPro" id="IPR001314">
    <property type="entry name" value="Peptidase_S1A"/>
</dbReference>
<dbReference type="Proteomes" id="UP001176941">
    <property type="component" value="Chromosome 18"/>
</dbReference>
<sequence length="540" mass="60424">MAATPEAAIPVDSDGNVSLLELGKHGLPHCAYCDITQDQPCHAFVMAATEAATAGILSALVRGPGWEILDWNEKKMLQLLIPLLMALKGHAQEASDEVHCGYRPKFSNSTVIQAHELLNVQDGEFPWQVSIQVSRKHLCGGSIIHRWWVLTAAHCFPRTLLEMTLENITVVMGSRILKDSRLERKQVQKIIIHKDYEPPHLDSDLSLLLLATPVQFNSFKMPICLQKKEKTWNRCWMTEWVTAPSYDQKDNFNTYLQKLRVVQISWRECSQRVDQLSRNMLCAWQELGTKGNCQGDSGAPMVCTVHGSQRLFQVGVFSWGLRSGFRGRPGMFVSVAQFLPWIQEETEKEGKVYTFSGTQRRSSLHHVLWYPLWFGLGVSSTGSRHLVLMAPFSPQVLSEHGFGLITTDIREGQTFYYAEDYHQQYLSKNPDGYCGLGGTGVSCPPVTLSCLDLQETSWCGVLPLCCPPPRQFHTDLRIPEDWLVESSASGPGCLLAVLSGQSWLHPVPYCDLGSRLGRKSAGTDSKALRGPSELHMSRPT</sequence>
<dbReference type="PROSITE" id="PS00134">
    <property type="entry name" value="TRYPSIN_HIS"/>
    <property type="match status" value="1"/>
</dbReference>
<comment type="similarity">
    <text evidence="1">Belongs to the MsrA Met sulfoxide reductase family.</text>
</comment>